<evidence type="ECO:0000256" key="1">
    <source>
        <dbReference type="ARBA" id="ARBA00004651"/>
    </source>
</evidence>
<protein>
    <submittedName>
        <fullName evidence="9">Type II secretion system protein F</fullName>
    </submittedName>
</protein>
<proteinExistence type="inferred from homology"/>
<dbReference type="InterPro" id="IPR018076">
    <property type="entry name" value="T2SS_GspF_dom"/>
</dbReference>
<evidence type="ECO:0000256" key="5">
    <source>
        <dbReference type="ARBA" id="ARBA00022989"/>
    </source>
</evidence>
<feature type="domain" description="Type II secretion system protein GspF" evidence="8">
    <location>
        <begin position="64"/>
        <end position="185"/>
    </location>
</feature>
<keyword evidence="5 7" id="KW-1133">Transmembrane helix</keyword>
<evidence type="ECO:0000256" key="7">
    <source>
        <dbReference type="SAM" id="Phobius"/>
    </source>
</evidence>
<dbReference type="InterPro" id="IPR042094">
    <property type="entry name" value="T2SS_GspF_sf"/>
</dbReference>
<organism evidence="9">
    <name type="scientific">candidate division TA06 bacterium ADurb.Bin131</name>
    <dbReference type="NCBI Taxonomy" id="1852827"/>
    <lineage>
        <taxon>Bacteria</taxon>
        <taxon>Bacteria division TA06</taxon>
    </lineage>
</organism>
<dbReference type="PANTHER" id="PTHR30012:SF0">
    <property type="entry name" value="TYPE II SECRETION SYSTEM PROTEIN F-RELATED"/>
    <property type="match status" value="1"/>
</dbReference>
<evidence type="ECO:0000256" key="2">
    <source>
        <dbReference type="ARBA" id="ARBA00005745"/>
    </source>
</evidence>
<evidence type="ECO:0000313" key="9">
    <source>
        <dbReference type="EMBL" id="OQB75005.1"/>
    </source>
</evidence>
<dbReference type="PANTHER" id="PTHR30012">
    <property type="entry name" value="GENERAL SECRETION PATHWAY PROTEIN"/>
    <property type="match status" value="1"/>
</dbReference>
<comment type="caution">
    <text evidence="9">The sequence shown here is derived from an EMBL/GenBank/DDBJ whole genome shotgun (WGS) entry which is preliminary data.</text>
</comment>
<evidence type="ECO:0000259" key="8">
    <source>
        <dbReference type="Pfam" id="PF00482"/>
    </source>
</evidence>
<dbReference type="Proteomes" id="UP000485562">
    <property type="component" value="Unassembled WGS sequence"/>
</dbReference>
<feature type="domain" description="Type II secretion system protein GspF" evidence="8">
    <location>
        <begin position="271"/>
        <end position="382"/>
    </location>
</feature>
<dbReference type="GO" id="GO:0005886">
    <property type="term" value="C:plasma membrane"/>
    <property type="evidence" value="ECO:0007669"/>
    <property type="project" value="UniProtKB-SubCell"/>
</dbReference>
<sequence length="404" mass="45482">MYKYLGRQQNGHLVKGRVSSKSIFDALEQIKSKGISPIAIDRELRFLDLTVRSRATPSSDLIFFARQLSSFLKKSFSLSECLILISADMERAPLREALFNVAEDIERGESFSNALSKYPLVFPQVFTGIISASEKIGSLSTALDISAEFFEIEEKLHNKFKANILYPGSFLFLTIVVFLCIVSFMKFKIFPVFTWLINDIKGLNVPTSFNQTSFNPQILQVTLWVSAFFIGSIFICTIIHFLTRKKHLFQRIFSCLPPIGSIRNQAQILSFLRILGEMIKTNFPLDSAIENSSAVLDNKGKATADRAIQILKNGGTVSDAFESMKIFSDSELWFIKTGEKSGGIDWSITNLIRFRETDLEMRIGIFASIIQPLFIFVGGLYVWITCRVVFGSLIDVANSIIEGM</sequence>
<feature type="transmembrane region" description="Helical" evidence="7">
    <location>
        <begin position="221"/>
        <end position="242"/>
    </location>
</feature>
<keyword evidence="6 7" id="KW-0472">Membrane</keyword>
<accession>A0A1V6CDN5</accession>
<gene>
    <name evidence="9" type="primary">epsF_2</name>
    <name evidence="9" type="ORF">BWX89_00237</name>
</gene>
<comment type="subcellular location">
    <subcellularLocation>
        <location evidence="1">Cell membrane</location>
        <topology evidence="1">Multi-pass membrane protein</topology>
    </subcellularLocation>
</comment>
<dbReference type="EMBL" id="MWDQ01000025">
    <property type="protein sequence ID" value="OQB75005.1"/>
    <property type="molecule type" value="Genomic_DNA"/>
</dbReference>
<dbReference type="Gene3D" id="1.20.81.30">
    <property type="entry name" value="Type II secretion system (T2SS), domain F"/>
    <property type="match status" value="2"/>
</dbReference>
<keyword evidence="3" id="KW-1003">Cell membrane</keyword>
<feature type="transmembrane region" description="Helical" evidence="7">
    <location>
        <begin position="164"/>
        <end position="185"/>
    </location>
</feature>
<evidence type="ECO:0000256" key="6">
    <source>
        <dbReference type="ARBA" id="ARBA00023136"/>
    </source>
</evidence>
<reference evidence="9" key="1">
    <citation type="submission" date="2017-02" db="EMBL/GenBank/DDBJ databases">
        <title>Delving into the versatile metabolic prowess of the omnipresent phylum Bacteroidetes.</title>
        <authorList>
            <person name="Nobu M.K."/>
            <person name="Mei R."/>
            <person name="Narihiro T."/>
            <person name="Kuroda K."/>
            <person name="Liu W.-T."/>
        </authorList>
    </citation>
    <scope>NUCLEOTIDE SEQUENCE</scope>
    <source>
        <strain evidence="9">ADurb.Bin131</strain>
    </source>
</reference>
<name>A0A1V6CDN5_UNCT6</name>
<feature type="transmembrane region" description="Helical" evidence="7">
    <location>
        <begin position="363"/>
        <end position="384"/>
    </location>
</feature>
<dbReference type="Pfam" id="PF00482">
    <property type="entry name" value="T2SSF"/>
    <property type="match status" value="2"/>
</dbReference>
<evidence type="ECO:0000256" key="3">
    <source>
        <dbReference type="ARBA" id="ARBA00022475"/>
    </source>
</evidence>
<dbReference type="AlphaFoldDB" id="A0A1V6CDN5"/>
<evidence type="ECO:0000256" key="4">
    <source>
        <dbReference type="ARBA" id="ARBA00022692"/>
    </source>
</evidence>
<comment type="similarity">
    <text evidence="2">Belongs to the GSP F family.</text>
</comment>
<keyword evidence="4 7" id="KW-0812">Transmembrane</keyword>
<dbReference type="InterPro" id="IPR003004">
    <property type="entry name" value="GspF/PilC"/>
</dbReference>